<sequence>MASTIRARGSPIACGLAAIASDDGFDGRIATAAGGAVNNSISTSVAAWPLRYL</sequence>
<proteinExistence type="predicted"/>
<dbReference type="RefSeq" id="WP_307603849.1">
    <property type="nucleotide sequence ID" value="NZ_JAUSRD010000017.1"/>
</dbReference>
<evidence type="ECO:0000313" key="2">
    <source>
        <dbReference type="Proteomes" id="UP001242045"/>
    </source>
</evidence>
<gene>
    <name evidence="1" type="ORF">J2W31_005492</name>
</gene>
<name>A0AAW8D5K1_9BURK</name>
<dbReference type="Proteomes" id="UP001242045">
    <property type="component" value="Unassembled WGS sequence"/>
</dbReference>
<dbReference type="AlphaFoldDB" id="A0AAW8D5K1"/>
<protein>
    <submittedName>
        <fullName evidence="1">Uncharacterized protein</fullName>
    </submittedName>
</protein>
<reference evidence="1" key="1">
    <citation type="submission" date="2023-07" db="EMBL/GenBank/DDBJ databases">
        <title>Sorghum-associated microbial communities from plants grown in Nebraska, USA.</title>
        <authorList>
            <person name="Schachtman D."/>
        </authorList>
    </citation>
    <scope>NUCLEOTIDE SEQUENCE</scope>
    <source>
        <strain evidence="1">DS3754</strain>
    </source>
</reference>
<dbReference type="EMBL" id="JAUSRD010000017">
    <property type="protein sequence ID" value="MDP9896357.1"/>
    <property type="molecule type" value="Genomic_DNA"/>
</dbReference>
<accession>A0AAW8D5K1</accession>
<comment type="caution">
    <text evidence="1">The sequence shown here is derived from an EMBL/GenBank/DDBJ whole genome shotgun (WGS) entry which is preliminary data.</text>
</comment>
<evidence type="ECO:0000313" key="1">
    <source>
        <dbReference type="EMBL" id="MDP9896357.1"/>
    </source>
</evidence>
<organism evidence="1 2">
    <name type="scientific">Variovorax boronicumulans</name>
    <dbReference type="NCBI Taxonomy" id="436515"/>
    <lineage>
        <taxon>Bacteria</taxon>
        <taxon>Pseudomonadati</taxon>
        <taxon>Pseudomonadota</taxon>
        <taxon>Betaproteobacteria</taxon>
        <taxon>Burkholderiales</taxon>
        <taxon>Comamonadaceae</taxon>
        <taxon>Variovorax</taxon>
    </lineage>
</organism>